<evidence type="ECO:0000256" key="1">
    <source>
        <dbReference type="SAM" id="MobiDB-lite"/>
    </source>
</evidence>
<organism evidence="3 4">
    <name type="scientific">Streptomyces clavifer</name>
    <dbReference type="NCBI Taxonomy" id="68188"/>
    <lineage>
        <taxon>Bacteria</taxon>
        <taxon>Bacillati</taxon>
        <taxon>Actinomycetota</taxon>
        <taxon>Actinomycetes</taxon>
        <taxon>Kitasatosporales</taxon>
        <taxon>Streptomycetaceae</taxon>
        <taxon>Streptomyces</taxon>
    </lineage>
</organism>
<dbReference type="Proteomes" id="UP001519311">
    <property type="component" value="Unassembled WGS sequence"/>
</dbReference>
<dbReference type="Pfam" id="PF12770">
    <property type="entry name" value="CHAT"/>
    <property type="match status" value="1"/>
</dbReference>
<reference evidence="3 4" key="1">
    <citation type="submission" date="2021-03" db="EMBL/GenBank/DDBJ databases">
        <title>Sequencing the genomes of 1000 actinobacteria strains.</title>
        <authorList>
            <person name="Klenk H.-P."/>
        </authorList>
    </citation>
    <scope>NUCLEOTIDE SEQUENCE [LARGE SCALE GENOMIC DNA]</scope>
    <source>
        <strain evidence="3 4">DSM 40843</strain>
    </source>
</reference>
<protein>
    <recommendedName>
        <fullName evidence="2">CHAT domain-containing protein</fullName>
    </recommendedName>
</protein>
<evidence type="ECO:0000313" key="3">
    <source>
        <dbReference type="EMBL" id="MBP2360176.1"/>
    </source>
</evidence>
<dbReference type="InterPro" id="IPR024983">
    <property type="entry name" value="CHAT_dom"/>
</dbReference>
<feature type="region of interest" description="Disordered" evidence="1">
    <location>
        <begin position="911"/>
        <end position="931"/>
    </location>
</feature>
<feature type="domain" description="CHAT" evidence="2">
    <location>
        <begin position="1049"/>
        <end position="1345"/>
    </location>
</feature>
<proteinExistence type="predicted"/>
<accession>A0ABS4V8Q1</accession>
<feature type="region of interest" description="Disordered" evidence="1">
    <location>
        <begin position="1"/>
        <end position="32"/>
    </location>
</feature>
<name>A0ABS4V8Q1_9ACTN</name>
<dbReference type="RefSeq" id="WP_209470111.1">
    <property type="nucleotide sequence ID" value="NZ_BMWJ01000004.1"/>
</dbReference>
<keyword evidence="4" id="KW-1185">Reference proteome</keyword>
<evidence type="ECO:0000259" key="2">
    <source>
        <dbReference type="Pfam" id="PF12770"/>
    </source>
</evidence>
<dbReference type="EMBL" id="JAGINS010000001">
    <property type="protein sequence ID" value="MBP2360176.1"/>
    <property type="molecule type" value="Genomic_DNA"/>
</dbReference>
<feature type="compositionally biased region" description="Acidic residues" evidence="1">
    <location>
        <begin position="22"/>
        <end position="32"/>
    </location>
</feature>
<evidence type="ECO:0000313" key="4">
    <source>
        <dbReference type="Proteomes" id="UP001519311"/>
    </source>
</evidence>
<sequence>MTAPAGGRPGEGDDGTGAPDALSDDGTVDPDALSDDELALERDELSALTIELDDGDLWEAWVTVGWWSFLLHRRRGHAEDLRLAADALDTAFALPVPGPRPDDEMYVSARELRADVAVLRSDAEPDDRHLLEEAAALVHALLTGPRSAGRTAAGDQALHENFADLCLRRSYLPDDWSEAPSAGLAARHYAHALAAAEEGGADIAYLRERRATALLRFGRGTGDRVVLGTALEEFARAVTAAGPAAGGQPSWLWETGVEMVFGRCLLWFRWQDATQPAEAERELDVLLGAPDALDVIPPHYLDVFGRILHERAAERDDGPARDRAIGLLHRAVQDWRPDEDGDVEAAAGALMLFQTARYVADADPDRLRGVVLGAQVLIDGAASDEDTLRQARTALGMARAELARLGLGPADPQAVEEAARAAYELSRSTTDGRYPGFDEASLSASVRDVTGSQRVGQAFDRVYAQWLAIEDGEQAGLVAGQLLLDLPKWDPHGTRVTGEQIDRLFGAAITARSDAGWQVGMHGMLAVVRSSRAAASGGLGVHEAVGFADRAAELAEESRQRDAADFMRAFAMMLRGLLFGGTDDVDATVAIWRRVRDSDLFTPYRRSLFDGQFAGLEAVRAVARGDLPAADRSIARMAEAHRSMRDEDISRIEIWTLLEQARQFRNGLAETLGAPVLATVGGRPDAAALRAAAARLPRDHRAHVLGDNGIARAADATAVRDRYALAEATELLREAVELCDEGGDAWLRYSYAVGQTDCVRALMEQSRGPLDRGIAVLERTRTFLPGPEHRLWATTGLSLGTAHRQRASLRGATAAEDRRAARRTGLDALRGHTWAALLQSGTDHAAEAASRAVEAALDVAGWCLEDGALQDAVRAVDSCRALLLHASVTSRSVADRLVTAGRADLAELWRTASEQSSGTPGGPDGPDGVPSDLRRRVLEVLTGAGVAGRPGAGRPGLLDPPETGEIAAALRATGSDALAYLLPAREDRQGCALLVTADGRTHLLPLPLLRADAGPVRDYRPGGGGRDMGPVSPGGPAEAAAPLRKQLDRLCAWAWYAATQPLLAALGAPGRQPAVVLAPLGVLGVVPWHAAWEPGRSGARRYAVEAGSFSYTASARMLCDVASRPAVPHTGAALVVGNPTGDLRAAGDEALAVHEAFYPQGAFRSADATPAAVLDWLRQPEHAGGVLHLACHGSVAEHHRLSARLSLAGGHLAAENLTEVGAGARGAEDGALELVVLAACRSQVSGRGPDESYSLSTAFLVAGANSVVGSLWPVPDDATSVLMFMTHHFLRRAGQSPGGALRRAQLWMLDPARAVPEGMPRVLRRRARDTDPDDLSAWAGFTHLGR</sequence>
<gene>
    <name evidence="3" type="ORF">JOF59_002576</name>
</gene>
<comment type="caution">
    <text evidence="3">The sequence shown here is derived from an EMBL/GenBank/DDBJ whole genome shotgun (WGS) entry which is preliminary data.</text>
</comment>